<dbReference type="KEGG" id="dci:103522223"/>
<dbReference type="Proteomes" id="UP000079169">
    <property type="component" value="Unplaced"/>
</dbReference>
<dbReference type="PROSITE" id="PS50835">
    <property type="entry name" value="IG_LIKE"/>
    <property type="match status" value="2"/>
</dbReference>
<feature type="non-terminal residue" evidence="10">
    <location>
        <position position="1157"/>
    </location>
</feature>
<keyword evidence="6" id="KW-1133">Transmembrane helix</keyword>
<feature type="domain" description="Ig-like" evidence="8">
    <location>
        <begin position="865"/>
        <end position="995"/>
    </location>
</feature>
<keyword evidence="6" id="KW-0812">Transmembrane</keyword>
<dbReference type="GeneID" id="103522223"/>
<evidence type="ECO:0000313" key="9">
    <source>
        <dbReference type="Proteomes" id="UP000079169"/>
    </source>
</evidence>
<dbReference type="SMART" id="SM00409">
    <property type="entry name" value="IG"/>
    <property type="match status" value="2"/>
</dbReference>
<organism evidence="9 10">
    <name type="scientific">Diaphorina citri</name>
    <name type="common">Asian citrus psyllid</name>
    <dbReference type="NCBI Taxonomy" id="121845"/>
    <lineage>
        <taxon>Eukaryota</taxon>
        <taxon>Metazoa</taxon>
        <taxon>Ecdysozoa</taxon>
        <taxon>Arthropoda</taxon>
        <taxon>Hexapoda</taxon>
        <taxon>Insecta</taxon>
        <taxon>Pterygota</taxon>
        <taxon>Neoptera</taxon>
        <taxon>Paraneoptera</taxon>
        <taxon>Hemiptera</taxon>
        <taxon>Sternorrhyncha</taxon>
        <taxon>Psylloidea</taxon>
        <taxon>Psyllidae</taxon>
        <taxon>Diaphorininae</taxon>
        <taxon>Diaphorina</taxon>
    </lineage>
</organism>
<dbReference type="RefSeq" id="XP_008485547.1">
    <property type="nucleotide sequence ID" value="XM_008487325.2"/>
</dbReference>
<dbReference type="AlphaFoldDB" id="A0A1S3DPM7"/>
<dbReference type="GO" id="GO:0005886">
    <property type="term" value="C:plasma membrane"/>
    <property type="evidence" value="ECO:0007669"/>
    <property type="project" value="TreeGrafter"/>
</dbReference>
<dbReference type="InterPro" id="IPR001611">
    <property type="entry name" value="Leu-rich_rpt"/>
</dbReference>
<dbReference type="PROSITE" id="PS51450">
    <property type="entry name" value="LRR"/>
    <property type="match status" value="4"/>
</dbReference>
<reference evidence="10" key="1">
    <citation type="submission" date="2025-08" db="UniProtKB">
        <authorList>
            <consortium name="RefSeq"/>
        </authorList>
    </citation>
    <scope>IDENTIFICATION</scope>
</reference>
<evidence type="ECO:0000256" key="4">
    <source>
        <dbReference type="ARBA" id="ARBA00023157"/>
    </source>
</evidence>
<dbReference type="InterPro" id="IPR036179">
    <property type="entry name" value="Ig-like_dom_sf"/>
</dbReference>
<keyword evidence="3" id="KW-0677">Repeat</keyword>
<evidence type="ECO:0000256" key="2">
    <source>
        <dbReference type="ARBA" id="ARBA00022729"/>
    </source>
</evidence>
<feature type="transmembrane region" description="Helical" evidence="6">
    <location>
        <begin position="406"/>
        <end position="427"/>
    </location>
</feature>
<keyword evidence="9" id="KW-1185">Reference proteome</keyword>
<evidence type="ECO:0000313" key="10">
    <source>
        <dbReference type="RefSeq" id="XP_008485547.1"/>
    </source>
</evidence>
<dbReference type="STRING" id="121845.A0A1S3DPM7"/>
<feature type="signal peptide" evidence="7">
    <location>
        <begin position="1"/>
        <end position="21"/>
    </location>
</feature>
<protein>
    <submittedName>
        <fullName evidence="10">Uncharacterized protein LOC103522223</fullName>
    </submittedName>
</protein>
<sequence length="1157" mass="129649">MCHKFILSVFLLTLLASVTQASCPLGCSCKWKAGKRTVECIDRNFYTIPEGIDLDTQVLDLSSNNINVLQKEIFLQMGITNIQKLYLRKCKLEFVDDRAFRGVTNMDELDLSDNLLSTVPSLIYIPYLKSINLAHNPIHQISSYSFQSTPGIRYIDMSNCQIHTIYSEAFYGIDKIDTLKLNGNKLASLKPRTVDKLPYIRNLDIYDNPWLCDCKLREVKQFIDKYNIQFSFDPICISGPKKNIGQTFLELSINDFACVPEVELANNNEPVKEKVMVLPGSNLTLDCRVQSATPCRIMWSINRKIYDHVNWNSNKINIKEETVLSKDNSYLSVFSGGVDLAAASSPGGENIYDQKSTLTVFDTELHTDDGNYVCIVENNAGRTEKAIIVEFSDAGFAAGSFQMRSLIIALFIIVLMIAFGILVIKLVNKNISNSIVKNSTSSVGSVTKNNSLSDTNYDNNTELPARPPLPKDLDLHNAHVVQCASDLDLVSAARYNEWQQYSTPEHFNRSKSSSGFYDPHDMLPIINLSSQASSSIQDFPPDFGLPVVNDYDKIPSAKTLRVWQRGVPVLPQYTPGKRSIISFKNNQATDVGKCPKSGRIECRTTMCHKFILSVFLLTLLASVTQASCPLGCSCKWKAGKRTVECIDRNFYTIPEGIDLDTQVLDLSSNNINVLQKEIFLQMGITNIQKLYLRKCKLEFVDDRAFRGVTNMDELDLSDNLLSTVPSLIYIPYLKSINLAHNPINQISSYSFQSTPGIRYIDMSNCQIHTIYSEAFYGIDKIDTLKLNGNKLASLKPRTVDKLPYIRNLDIYDNPWLCDCKLREVKQFIDKYNIQFSFDPICISGPKKNIGQTFLELSINDFACVPEVELANNNEPVKEKVMVLPGSNLTLDCRVQSATPCRIMWSINRKIYDHVNWNSNKINIKEETVLSKDNSYLSVFSGGVDLAAASSPGGENIYDQKSTLTVFDTELHTDDGNYVCIVENNAGRTERAIIVEFSDAGFAAGSFQMRSLIIALFIIVLMIAFGILVIKLVNKNISNSIVKNSTSSVGSVTKNNSLSDTNYDNNTELPARPPLPKDLDLHNAHVVQCASDLDLVSAARYNEWQQYSTPEHFNRSKSSSGFYDPHDMLPIINLSSQASSSIQDFPPDFGLPVVNDYD</sequence>
<dbReference type="InterPro" id="IPR003598">
    <property type="entry name" value="Ig_sub2"/>
</dbReference>
<evidence type="ECO:0000256" key="1">
    <source>
        <dbReference type="ARBA" id="ARBA00022614"/>
    </source>
</evidence>
<dbReference type="InterPro" id="IPR003591">
    <property type="entry name" value="Leu-rich_rpt_typical-subtyp"/>
</dbReference>
<dbReference type="SMART" id="SM00369">
    <property type="entry name" value="LRR_TYP"/>
    <property type="match status" value="10"/>
</dbReference>
<gene>
    <name evidence="10" type="primary">LOC103522223</name>
</gene>
<dbReference type="FunFam" id="3.80.10.10:FF:000082">
    <property type="entry name" value="Leucine-rich repeat-containing 24"/>
    <property type="match status" value="2"/>
</dbReference>
<dbReference type="SMART" id="SM00082">
    <property type="entry name" value="LRRCT"/>
    <property type="match status" value="2"/>
</dbReference>
<dbReference type="InterPro" id="IPR003599">
    <property type="entry name" value="Ig_sub"/>
</dbReference>
<feature type="chain" id="PRO_5010255382" evidence="7">
    <location>
        <begin position="22"/>
        <end position="1157"/>
    </location>
</feature>
<evidence type="ECO:0000256" key="7">
    <source>
        <dbReference type="SAM" id="SignalP"/>
    </source>
</evidence>
<evidence type="ECO:0000256" key="5">
    <source>
        <dbReference type="SAM" id="MobiDB-lite"/>
    </source>
</evidence>
<dbReference type="SUPFAM" id="SSF52058">
    <property type="entry name" value="L domain-like"/>
    <property type="match status" value="2"/>
</dbReference>
<dbReference type="InterPro" id="IPR050541">
    <property type="entry name" value="LRR_TM_domain-containing"/>
</dbReference>
<keyword evidence="2 7" id="KW-0732">Signal</keyword>
<feature type="transmembrane region" description="Helical" evidence="6">
    <location>
        <begin position="606"/>
        <end position="624"/>
    </location>
</feature>
<dbReference type="Gene3D" id="3.80.10.10">
    <property type="entry name" value="Ribonuclease Inhibitor"/>
    <property type="match status" value="4"/>
</dbReference>
<dbReference type="SUPFAM" id="SSF48726">
    <property type="entry name" value="Immunoglobulin"/>
    <property type="match status" value="2"/>
</dbReference>
<dbReference type="InterPro" id="IPR007110">
    <property type="entry name" value="Ig-like_dom"/>
</dbReference>
<feature type="compositionally biased region" description="Polar residues" evidence="5">
    <location>
        <begin position="444"/>
        <end position="462"/>
    </location>
</feature>
<dbReference type="SMART" id="SM00408">
    <property type="entry name" value="IGc2"/>
    <property type="match status" value="2"/>
</dbReference>
<dbReference type="PaxDb" id="121845-A0A1S3DPM7"/>
<dbReference type="Gene3D" id="2.60.40.10">
    <property type="entry name" value="Immunoglobulins"/>
    <property type="match status" value="2"/>
</dbReference>
<keyword evidence="6" id="KW-0472">Membrane</keyword>
<evidence type="ECO:0000256" key="3">
    <source>
        <dbReference type="ARBA" id="ARBA00022737"/>
    </source>
</evidence>
<keyword evidence="1" id="KW-0433">Leucine-rich repeat</keyword>
<dbReference type="Pfam" id="PF13855">
    <property type="entry name" value="LRR_8"/>
    <property type="match status" value="2"/>
</dbReference>
<dbReference type="PANTHER" id="PTHR24369:SF211">
    <property type="entry name" value="LEUCINE-RICH REPEAT-CONTAINING PROTEIN 15-LIKE"/>
    <property type="match status" value="1"/>
</dbReference>
<dbReference type="PANTHER" id="PTHR24369">
    <property type="entry name" value="ANTIGEN BSP, PUTATIVE-RELATED"/>
    <property type="match status" value="1"/>
</dbReference>
<feature type="compositionally biased region" description="Polar residues" evidence="5">
    <location>
        <begin position="1049"/>
        <end position="1067"/>
    </location>
</feature>
<dbReference type="InterPro" id="IPR013783">
    <property type="entry name" value="Ig-like_fold"/>
</dbReference>
<proteinExistence type="predicted"/>
<evidence type="ECO:0000256" key="6">
    <source>
        <dbReference type="SAM" id="Phobius"/>
    </source>
</evidence>
<feature type="region of interest" description="Disordered" evidence="5">
    <location>
        <begin position="440"/>
        <end position="468"/>
    </location>
</feature>
<keyword evidence="4" id="KW-1015">Disulfide bond</keyword>
<feature type="region of interest" description="Disordered" evidence="5">
    <location>
        <begin position="1045"/>
        <end position="1073"/>
    </location>
</feature>
<dbReference type="PROSITE" id="PS51257">
    <property type="entry name" value="PROKAR_LIPOPROTEIN"/>
    <property type="match status" value="1"/>
</dbReference>
<feature type="domain" description="Ig-like" evidence="8">
    <location>
        <begin position="260"/>
        <end position="390"/>
    </location>
</feature>
<accession>A0A1S3DPM7</accession>
<dbReference type="InterPro" id="IPR032675">
    <property type="entry name" value="LRR_dom_sf"/>
</dbReference>
<feature type="transmembrane region" description="Helical" evidence="6">
    <location>
        <begin position="1011"/>
        <end position="1032"/>
    </location>
</feature>
<dbReference type="InterPro" id="IPR000483">
    <property type="entry name" value="Cys-rich_flank_reg_C"/>
</dbReference>
<evidence type="ECO:0000259" key="8">
    <source>
        <dbReference type="PROSITE" id="PS50835"/>
    </source>
</evidence>
<name>A0A1S3DPM7_DIACI</name>
<dbReference type="OMA" id="FWCTAKN"/>